<sequence length="356" mass="41219">MKHLLLFLALFAILSGCRHVNKTDFSHEEKNSVYYWKTVFAPDSSDFAFMRKHDIGRIYLRMFDVSVDNVGTIDGNRTVPNATMRIPEKTYYILNDSLGFIEFVPVVYITLDAMKDAKGHEGQLAQNIVTRVKNMCSYNGLSNVSGLQLDCDWTTSTERSFFALCDSVRHEIRKQNLTWNLNSTIRPHQLAQKVPPVDYGVLMVYNTGDFSDPDAANSILDPKDIKPYLKYLSDYPLHLDVAYPTYSWQLLFHKRQFVGLLNGINVQDSTKFKNTKNHHTYQCLEDIPYKEMIIRKGDEIRVETSKYQDIISVKSMIEQELSNNPYSNILYHFDLRNLSKYTDDEIKKILSTSEVK</sequence>
<dbReference type="Proteomes" id="UP001181247">
    <property type="component" value="Unassembled WGS sequence"/>
</dbReference>
<dbReference type="PROSITE" id="PS51257">
    <property type="entry name" value="PROKAR_LIPOPROTEIN"/>
    <property type="match status" value="1"/>
</dbReference>
<proteinExistence type="predicted"/>
<name>A0AAE4II54_BACUN</name>
<dbReference type="RefSeq" id="WP_315977218.1">
    <property type="nucleotide sequence ID" value="NZ_JAWDEU010000002.1"/>
</dbReference>
<organism evidence="1 2">
    <name type="scientific">Bacteroides uniformis</name>
    <dbReference type="NCBI Taxonomy" id="820"/>
    <lineage>
        <taxon>Bacteria</taxon>
        <taxon>Pseudomonadati</taxon>
        <taxon>Bacteroidota</taxon>
        <taxon>Bacteroidia</taxon>
        <taxon>Bacteroidales</taxon>
        <taxon>Bacteroidaceae</taxon>
        <taxon>Bacteroides</taxon>
    </lineage>
</organism>
<comment type="caution">
    <text evidence="1">The sequence shown here is derived from an EMBL/GenBank/DDBJ whole genome shotgun (WGS) entry which is preliminary data.</text>
</comment>
<dbReference type="EMBL" id="JAWDEU010000002">
    <property type="protein sequence ID" value="MDU0245969.1"/>
    <property type="molecule type" value="Genomic_DNA"/>
</dbReference>
<dbReference type="AlphaFoldDB" id="A0AAE4II54"/>
<evidence type="ECO:0000313" key="2">
    <source>
        <dbReference type="Proteomes" id="UP001181247"/>
    </source>
</evidence>
<gene>
    <name evidence="1" type="ORF">RVH16_14800</name>
</gene>
<protein>
    <recommendedName>
        <fullName evidence="3">Lipoprotein</fullName>
    </recommendedName>
</protein>
<evidence type="ECO:0000313" key="1">
    <source>
        <dbReference type="EMBL" id="MDU0245969.1"/>
    </source>
</evidence>
<evidence type="ECO:0008006" key="3">
    <source>
        <dbReference type="Google" id="ProtNLM"/>
    </source>
</evidence>
<accession>A0AAE4II54</accession>
<reference evidence="1" key="1">
    <citation type="submission" date="2023-10" db="EMBL/GenBank/DDBJ databases">
        <title>Genome of Potential pathogenic bacteria in Crohn's disease.</title>
        <authorList>
            <person name="Rodriguez-Palacios A."/>
        </authorList>
    </citation>
    <scope>NUCLEOTIDE SEQUENCE</scope>
    <source>
        <strain evidence="1">CavFT-hAR50</strain>
    </source>
</reference>